<protein>
    <submittedName>
        <fullName evidence="1">Uncharacterized protein</fullName>
    </submittedName>
</protein>
<name>A0A4Q9MSK8_9APHY</name>
<reference evidence="1" key="1">
    <citation type="submission" date="2019-01" db="EMBL/GenBank/DDBJ databases">
        <title>Draft genome sequences of three monokaryotic isolates of the white-rot basidiomycete fungus Dichomitus squalens.</title>
        <authorList>
            <consortium name="DOE Joint Genome Institute"/>
            <person name="Lopez S.C."/>
            <person name="Andreopoulos B."/>
            <person name="Pangilinan J."/>
            <person name="Lipzen A."/>
            <person name="Riley R."/>
            <person name="Ahrendt S."/>
            <person name="Ng V."/>
            <person name="Barry K."/>
            <person name="Daum C."/>
            <person name="Grigoriev I.V."/>
            <person name="Hilden K.S."/>
            <person name="Makela M.R."/>
            <person name="de Vries R.P."/>
        </authorList>
    </citation>
    <scope>NUCLEOTIDE SEQUENCE [LARGE SCALE GENOMIC DNA]</scope>
    <source>
        <strain evidence="1">OM18370.1</strain>
    </source>
</reference>
<dbReference type="AlphaFoldDB" id="A0A4Q9MSK8"/>
<evidence type="ECO:0000313" key="1">
    <source>
        <dbReference type="EMBL" id="TBU30267.1"/>
    </source>
</evidence>
<proteinExistence type="predicted"/>
<gene>
    <name evidence="1" type="ORF">BD311DRAFT_755091</name>
</gene>
<dbReference type="EMBL" id="ML143407">
    <property type="protein sequence ID" value="TBU30267.1"/>
    <property type="molecule type" value="Genomic_DNA"/>
</dbReference>
<sequence>MRTAAVATTIHSLTLVAHAPVCFFRLRSRSCYDPRRLSRTRQHSSRFRARVCTGRFGCSHCGQHETDQARSPLA</sequence>
<dbReference type="Proteomes" id="UP000292957">
    <property type="component" value="Unassembled WGS sequence"/>
</dbReference>
<organism evidence="1">
    <name type="scientific">Dichomitus squalens</name>
    <dbReference type="NCBI Taxonomy" id="114155"/>
    <lineage>
        <taxon>Eukaryota</taxon>
        <taxon>Fungi</taxon>
        <taxon>Dikarya</taxon>
        <taxon>Basidiomycota</taxon>
        <taxon>Agaricomycotina</taxon>
        <taxon>Agaricomycetes</taxon>
        <taxon>Polyporales</taxon>
        <taxon>Polyporaceae</taxon>
        <taxon>Dichomitus</taxon>
    </lineage>
</organism>
<accession>A0A4Q9MSK8</accession>